<dbReference type="InterPro" id="IPR024524">
    <property type="entry name" value="DUF3800"/>
</dbReference>
<gene>
    <name evidence="1" type="ORF">JOM49_006523</name>
</gene>
<evidence type="ECO:0008006" key="3">
    <source>
        <dbReference type="Google" id="ProtNLM"/>
    </source>
</evidence>
<dbReference type="Pfam" id="PF12686">
    <property type="entry name" value="DUF3800"/>
    <property type="match status" value="1"/>
</dbReference>
<dbReference type="EMBL" id="JAGGMS010000001">
    <property type="protein sequence ID" value="MBP2184997.1"/>
    <property type="molecule type" value="Genomic_DNA"/>
</dbReference>
<sequence>MVDQGERTFVEIACDESGSEGEKLIGGETDVFAHAGVRLTTEAAADCLREIRARIRSPALEYKSNHLLRSKHRPVLVWLLSPAGPIHGVAKVHLTDKAFFLAGLLAGLLGEDHAGLHRNGPRTFGSARWTRILGAFNDLIRTSNRQPAPDSLAELVAGTPLADRLRHADLAAWREDVVLNPLLPALAETVRHWSDGGRGVSVVHDEQPSLTEERIAQVRRLLGGVPLRLRFVDSRLDARVQVADFLAGVARKIASDQLGGRGDPELLTLLRPFAAPSSAWWNGVRRAPGRDLPVGG</sequence>
<accession>A0ABS4PZY9</accession>
<protein>
    <recommendedName>
        <fullName evidence="3">DUF3800 domain-containing protein</fullName>
    </recommendedName>
</protein>
<reference evidence="1 2" key="1">
    <citation type="submission" date="2021-03" db="EMBL/GenBank/DDBJ databases">
        <title>Sequencing the genomes of 1000 actinobacteria strains.</title>
        <authorList>
            <person name="Klenk H.-P."/>
        </authorList>
    </citation>
    <scope>NUCLEOTIDE SEQUENCE [LARGE SCALE GENOMIC DNA]</scope>
    <source>
        <strain evidence="1 2">DSM 45510</strain>
    </source>
</reference>
<dbReference type="RefSeq" id="WP_308158946.1">
    <property type="nucleotide sequence ID" value="NZ_JAGGMS010000001.1"/>
</dbReference>
<organism evidence="1 2">
    <name type="scientific">Amycolatopsis magusensis</name>
    <dbReference type="NCBI Taxonomy" id="882444"/>
    <lineage>
        <taxon>Bacteria</taxon>
        <taxon>Bacillati</taxon>
        <taxon>Actinomycetota</taxon>
        <taxon>Actinomycetes</taxon>
        <taxon>Pseudonocardiales</taxon>
        <taxon>Pseudonocardiaceae</taxon>
        <taxon>Amycolatopsis</taxon>
    </lineage>
</organism>
<evidence type="ECO:0000313" key="2">
    <source>
        <dbReference type="Proteomes" id="UP000741013"/>
    </source>
</evidence>
<evidence type="ECO:0000313" key="1">
    <source>
        <dbReference type="EMBL" id="MBP2184997.1"/>
    </source>
</evidence>
<keyword evidence="2" id="KW-1185">Reference proteome</keyword>
<proteinExistence type="predicted"/>
<dbReference type="Proteomes" id="UP000741013">
    <property type="component" value="Unassembled WGS sequence"/>
</dbReference>
<name>A0ABS4PZY9_9PSEU</name>
<comment type="caution">
    <text evidence="1">The sequence shown here is derived from an EMBL/GenBank/DDBJ whole genome shotgun (WGS) entry which is preliminary data.</text>
</comment>